<dbReference type="InterPro" id="IPR002110">
    <property type="entry name" value="Ankyrin_rpt"/>
</dbReference>
<dbReference type="PANTHER" id="PTHR46586:SF3">
    <property type="entry name" value="ANKYRIN REPEAT-CONTAINING PROTEIN"/>
    <property type="match status" value="1"/>
</dbReference>
<sequence length="232" mass="26591">MDKNLFLKLFNNIFKIKNIAKTGQLDAIQLLIESGFMKLDNGDMVHNIILKATKHGHIDILHFLISKNVKISRFHVEYIDFASSGGFLDIVQLLHENGNRCSKNAMDGAAAGGHLMLLRWLHENRTEGCSDQAMDLAANSNHFDFIKWIHENRSEGCGKTVMDMAAFHGNIDNVNWLYQNRTEGFSHMALIYASANVHFDIFLWLQDKLPEGTSDHQAIKDAYEWYENIYLY</sequence>
<dbReference type="InParanoid" id="D3BSU9"/>
<dbReference type="Proteomes" id="UP000001396">
    <property type="component" value="Unassembled WGS sequence"/>
</dbReference>
<dbReference type="AlphaFoldDB" id="D3BSU9"/>
<dbReference type="Gene3D" id="1.25.40.20">
    <property type="entry name" value="Ankyrin repeat-containing domain"/>
    <property type="match status" value="1"/>
</dbReference>
<evidence type="ECO:0000313" key="1">
    <source>
        <dbReference type="EMBL" id="EFA75564.1"/>
    </source>
</evidence>
<dbReference type="EMBL" id="ADBJ01000054">
    <property type="protein sequence ID" value="EFA75564.1"/>
    <property type="molecule type" value="Genomic_DNA"/>
</dbReference>
<dbReference type="SUPFAM" id="SSF48403">
    <property type="entry name" value="Ankyrin repeat"/>
    <property type="match status" value="1"/>
</dbReference>
<dbReference type="InterPro" id="IPR036770">
    <property type="entry name" value="Ankyrin_rpt-contain_sf"/>
</dbReference>
<dbReference type="PANTHER" id="PTHR46586">
    <property type="entry name" value="ANKYRIN REPEAT-CONTAINING PROTEIN"/>
    <property type="match status" value="1"/>
</dbReference>
<accession>D3BSU9</accession>
<reference evidence="1 2" key="1">
    <citation type="journal article" date="2011" name="Genome Res.">
        <title>Phylogeny-wide analysis of social amoeba genomes highlights ancient origins for complex intercellular communication.</title>
        <authorList>
            <person name="Heidel A.J."/>
            <person name="Lawal H.M."/>
            <person name="Felder M."/>
            <person name="Schilde C."/>
            <person name="Helps N.R."/>
            <person name="Tunggal B."/>
            <person name="Rivero F."/>
            <person name="John U."/>
            <person name="Schleicher M."/>
            <person name="Eichinger L."/>
            <person name="Platzer M."/>
            <person name="Noegel A.A."/>
            <person name="Schaap P."/>
            <person name="Gloeckner G."/>
        </authorList>
    </citation>
    <scope>NUCLEOTIDE SEQUENCE [LARGE SCALE GENOMIC DNA]</scope>
    <source>
        <strain evidence="2">ATCC 26659 / Pp 5 / PN500</strain>
    </source>
</reference>
<name>D3BSU9_HETP5</name>
<dbReference type="RefSeq" id="XP_020427698.1">
    <property type="nucleotide sequence ID" value="XM_020581828.1"/>
</dbReference>
<proteinExistence type="predicted"/>
<keyword evidence="2" id="KW-1185">Reference proteome</keyword>
<dbReference type="Pfam" id="PF13637">
    <property type="entry name" value="Ank_4"/>
    <property type="match status" value="1"/>
</dbReference>
<dbReference type="InterPro" id="IPR052050">
    <property type="entry name" value="SecEffector_AnkRepeat"/>
</dbReference>
<protein>
    <recommendedName>
        <fullName evidence="3">Ankyrin repeat protein</fullName>
    </recommendedName>
</protein>
<evidence type="ECO:0000313" key="2">
    <source>
        <dbReference type="Proteomes" id="UP000001396"/>
    </source>
</evidence>
<evidence type="ECO:0008006" key="3">
    <source>
        <dbReference type="Google" id="ProtNLM"/>
    </source>
</evidence>
<dbReference type="GeneID" id="31366538"/>
<gene>
    <name evidence="1" type="ORF">PPL_11069</name>
</gene>
<comment type="caution">
    <text evidence="1">The sequence shown here is derived from an EMBL/GenBank/DDBJ whole genome shotgun (WGS) entry which is preliminary data.</text>
</comment>
<organism evidence="1 2">
    <name type="scientific">Heterostelium pallidum (strain ATCC 26659 / Pp 5 / PN500)</name>
    <name type="common">Cellular slime mold</name>
    <name type="synonym">Polysphondylium pallidum</name>
    <dbReference type="NCBI Taxonomy" id="670386"/>
    <lineage>
        <taxon>Eukaryota</taxon>
        <taxon>Amoebozoa</taxon>
        <taxon>Evosea</taxon>
        <taxon>Eumycetozoa</taxon>
        <taxon>Dictyostelia</taxon>
        <taxon>Acytosteliales</taxon>
        <taxon>Acytosteliaceae</taxon>
        <taxon>Heterostelium</taxon>
    </lineage>
</organism>